<feature type="domain" description="MacB-like periplasmic core" evidence="10">
    <location>
        <begin position="207"/>
        <end position="282"/>
    </location>
</feature>
<feature type="domain" description="MacB-like periplasmic core" evidence="10">
    <location>
        <begin position="23"/>
        <end position="176"/>
    </location>
</feature>
<sequence length="445" mass="48263">MKLLTGFKLAWFGLWSNRFRVLFAMMGVVIGMFAVIVLSAIAIGVKDTMMKQMGGLGAEQILVIPGRVLDTTSGQKDLLSGLTSVPSTLTYEDAKAVEEVENVRSVTPQLETVSFVQWGEGEGAQRLQAAVVGSTDQYARVQHAELAEGRFFTKEEQEKMAKVIVLGSNIHDGLLGKKQVPEESRDGGSPEAESKPWWQRLLGTVTGQASAEEKAESLVGKDVLIGETSYRVIGVLAPNATLGSSTDNNVVMPIETALAQTDMKNLTKMVVEAESTAVIDQVDVDVFSAIKENHQEIDFSVVKQDQMLEALDRVTSILQVMLAGITLTALVISGTGIMNVMVMSVRERTREIGIRKALGATTFEVMVQFFFETVLLCLLGGVIGLGLGYAFVEVWNANVSIFSLVLPMWAVKLALYSSVVVGTLFGIYPALKAARMNPSKALRFE</sequence>
<keyword evidence="3 8" id="KW-0812">Transmembrane</keyword>
<comment type="similarity">
    <text evidence="6">Belongs to the ABC-4 integral membrane protein family.</text>
</comment>
<feature type="transmembrane region" description="Helical" evidence="8">
    <location>
        <begin position="317"/>
        <end position="342"/>
    </location>
</feature>
<evidence type="ECO:0000259" key="9">
    <source>
        <dbReference type="Pfam" id="PF02687"/>
    </source>
</evidence>
<evidence type="ECO:0000313" key="12">
    <source>
        <dbReference type="Proteomes" id="UP000031563"/>
    </source>
</evidence>
<keyword evidence="2" id="KW-1003">Cell membrane</keyword>
<evidence type="ECO:0000313" key="11">
    <source>
        <dbReference type="EMBL" id="KKB41234.1"/>
    </source>
</evidence>
<protein>
    <submittedName>
        <fullName evidence="11">Macrolide export ATP-binding/permease protein MacB</fullName>
    </submittedName>
</protein>
<keyword evidence="11" id="KW-0547">Nucleotide-binding</keyword>
<accession>A0A0F5I6H2</accession>
<keyword evidence="5 8" id="KW-0472">Membrane</keyword>
<dbReference type="PANTHER" id="PTHR30572">
    <property type="entry name" value="MEMBRANE COMPONENT OF TRANSPORTER-RELATED"/>
    <property type="match status" value="1"/>
</dbReference>
<keyword evidence="4 8" id="KW-1133">Transmembrane helix</keyword>
<dbReference type="InterPro" id="IPR025857">
    <property type="entry name" value="MacB_PCD"/>
</dbReference>
<evidence type="ECO:0000256" key="6">
    <source>
        <dbReference type="ARBA" id="ARBA00038076"/>
    </source>
</evidence>
<feature type="domain" description="ABC3 transporter permease C-terminal" evidence="9">
    <location>
        <begin position="325"/>
        <end position="438"/>
    </location>
</feature>
<dbReference type="OrthoDB" id="9770036at2"/>
<dbReference type="GO" id="GO:0005524">
    <property type="term" value="F:ATP binding"/>
    <property type="evidence" value="ECO:0007669"/>
    <property type="project" value="UniProtKB-KW"/>
</dbReference>
<dbReference type="RefSeq" id="WP_040047517.1">
    <property type="nucleotide sequence ID" value="NZ_JWIR02000024.1"/>
</dbReference>
<dbReference type="Pfam" id="PF02687">
    <property type="entry name" value="FtsX"/>
    <property type="match status" value="1"/>
</dbReference>
<dbReference type="EMBL" id="JWIR02000024">
    <property type="protein sequence ID" value="KKB41234.1"/>
    <property type="molecule type" value="Genomic_DNA"/>
</dbReference>
<evidence type="ECO:0000256" key="1">
    <source>
        <dbReference type="ARBA" id="ARBA00004651"/>
    </source>
</evidence>
<evidence type="ECO:0000256" key="8">
    <source>
        <dbReference type="SAM" id="Phobius"/>
    </source>
</evidence>
<evidence type="ECO:0000256" key="5">
    <source>
        <dbReference type="ARBA" id="ARBA00023136"/>
    </source>
</evidence>
<feature type="transmembrane region" description="Helical" evidence="8">
    <location>
        <begin position="363"/>
        <end position="389"/>
    </location>
</feature>
<dbReference type="GO" id="GO:0022857">
    <property type="term" value="F:transmembrane transporter activity"/>
    <property type="evidence" value="ECO:0007669"/>
    <property type="project" value="TreeGrafter"/>
</dbReference>
<feature type="compositionally biased region" description="Basic and acidic residues" evidence="7">
    <location>
        <begin position="179"/>
        <end position="194"/>
    </location>
</feature>
<keyword evidence="11" id="KW-0067">ATP-binding</keyword>
<dbReference type="InterPro" id="IPR003838">
    <property type="entry name" value="ABC3_permease_C"/>
</dbReference>
<dbReference type="Proteomes" id="UP000031563">
    <property type="component" value="Unassembled WGS sequence"/>
</dbReference>
<comment type="caution">
    <text evidence="11">The sequence shown here is derived from an EMBL/GenBank/DDBJ whole genome shotgun (WGS) entry which is preliminary data.</text>
</comment>
<evidence type="ECO:0000256" key="3">
    <source>
        <dbReference type="ARBA" id="ARBA00022692"/>
    </source>
</evidence>
<proteinExistence type="inferred from homology"/>
<reference evidence="11" key="1">
    <citation type="submission" date="2015-02" db="EMBL/GenBank/DDBJ databases">
        <title>Genome Assembly of Bacillaceae bacterium MTCC 8252.</title>
        <authorList>
            <person name="Verma A."/>
            <person name="Khatri I."/>
            <person name="Mual P."/>
            <person name="Subramanian S."/>
            <person name="Krishnamurthi S."/>
        </authorList>
    </citation>
    <scope>NUCLEOTIDE SEQUENCE [LARGE SCALE GENOMIC DNA]</scope>
    <source>
        <strain evidence="11">MTCC 8252</strain>
    </source>
</reference>
<evidence type="ECO:0000256" key="7">
    <source>
        <dbReference type="SAM" id="MobiDB-lite"/>
    </source>
</evidence>
<feature type="transmembrane region" description="Helical" evidence="8">
    <location>
        <begin position="21"/>
        <end position="43"/>
    </location>
</feature>
<dbReference type="PANTHER" id="PTHR30572:SF4">
    <property type="entry name" value="ABC TRANSPORTER PERMEASE YTRF"/>
    <property type="match status" value="1"/>
</dbReference>
<gene>
    <name evidence="11" type="ORF">QY95_00941</name>
</gene>
<evidence type="ECO:0000256" key="4">
    <source>
        <dbReference type="ARBA" id="ARBA00022989"/>
    </source>
</evidence>
<comment type="subcellular location">
    <subcellularLocation>
        <location evidence="1">Cell membrane</location>
        <topology evidence="1">Multi-pass membrane protein</topology>
    </subcellularLocation>
</comment>
<name>A0A0F5I6H2_BACTR</name>
<dbReference type="STRING" id="1221996.QY95_00941"/>
<evidence type="ECO:0000256" key="2">
    <source>
        <dbReference type="ARBA" id="ARBA00022475"/>
    </source>
</evidence>
<feature type="region of interest" description="Disordered" evidence="7">
    <location>
        <begin position="176"/>
        <end position="195"/>
    </location>
</feature>
<organism evidence="11 12">
    <name type="scientific">Bacillus thermotolerans</name>
    <name type="common">Quasibacillus thermotolerans</name>
    <dbReference type="NCBI Taxonomy" id="1221996"/>
    <lineage>
        <taxon>Bacteria</taxon>
        <taxon>Bacillati</taxon>
        <taxon>Bacillota</taxon>
        <taxon>Bacilli</taxon>
        <taxon>Bacillales</taxon>
        <taxon>Bacillaceae</taxon>
        <taxon>Bacillus</taxon>
    </lineage>
</organism>
<feature type="transmembrane region" description="Helical" evidence="8">
    <location>
        <begin position="409"/>
        <end position="431"/>
    </location>
</feature>
<dbReference type="Pfam" id="PF12704">
    <property type="entry name" value="MacB_PCD"/>
    <property type="match status" value="2"/>
</dbReference>
<dbReference type="AlphaFoldDB" id="A0A0F5I6H2"/>
<dbReference type="InterPro" id="IPR050250">
    <property type="entry name" value="Macrolide_Exporter_MacB"/>
</dbReference>
<keyword evidence="12" id="KW-1185">Reference proteome</keyword>
<dbReference type="GO" id="GO:0005886">
    <property type="term" value="C:plasma membrane"/>
    <property type="evidence" value="ECO:0007669"/>
    <property type="project" value="UniProtKB-SubCell"/>
</dbReference>
<evidence type="ECO:0000259" key="10">
    <source>
        <dbReference type="Pfam" id="PF12704"/>
    </source>
</evidence>